<dbReference type="InterPro" id="IPR003108">
    <property type="entry name" value="GAR_dom"/>
</dbReference>
<feature type="compositionally biased region" description="Polar residues" evidence="4">
    <location>
        <begin position="1179"/>
        <end position="1198"/>
    </location>
</feature>
<feature type="domain" description="GAR" evidence="5">
    <location>
        <begin position="1001"/>
        <end position="1075"/>
    </location>
</feature>
<keyword evidence="2" id="KW-0963">Cytoplasm</keyword>
<keyword evidence="3" id="KW-0206">Cytoskeleton</keyword>
<feature type="region of interest" description="Disordered" evidence="4">
    <location>
        <begin position="560"/>
        <end position="778"/>
    </location>
</feature>
<feature type="compositionally biased region" description="Basic and acidic residues" evidence="4">
    <location>
        <begin position="755"/>
        <end position="770"/>
    </location>
</feature>
<feature type="region of interest" description="Disordered" evidence="4">
    <location>
        <begin position="799"/>
        <end position="859"/>
    </location>
</feature>
<dbReference type="SUPFAM" id="SSF143575">
    <property type="entry name" value="GAS2 domain-like"/>
    <property type="match status" value="1"/>
</dbReference>
<feature type="compositionally biased region" description="Polar residues" evidence="4">
    <location>
        <begin position="730"/>
        <end position="743"/>
    </location>
</feature>
<feature type="compositionally biased region" description="Polar residues" evidence="4">
    <location>
        <begin position="1098"/>
        <end position="1117"/>
    </location>
</feature>
<protein>
    <recommendedName>
        <fullName evidence="5">GAR domain-containing protein</fullName>
    </recommendedName>
</protein>
<dbReference type="OrthoDB" id="4349275at2759"/>
<feature type="compositionally biased region" description="Pro residues" evidence="4">
    <location>
        <begin position="1166"/>
        <end position="1175"/>
    </location>
</feature>
<proteinExistence type="predicted"/>
<evidence type="ECO:0000256" key="2">
    <source>
        <dbReference type="ARBA" id="ARBA00022490"/>
    </source>
</evidence>
<feature type="region of interest" description="Disordered" evidence="4">
    <location>
        <begin position="1098"/>
        <end position="1222"/>
    </location>
</feature>
<evidence type="ECO:0000313" key="6">
    <source>
        <dbReference type="EMBL" id="CAG8372334.1"/>
    </source>
</evidence>
<feature type="region of interest" description="Disordered" evidence="4">
    <location>
        <begin position="345"/>
        <end position="436"/>
    </location>
</feature>
<accession>A0A9W4NG43</accession>
<evidence type="ECO:0000259" key="5">
    <source>
        <dbReference type="PROSITE" id="PS51460"/>
    </source>
</evidence>
<evidence type="ECO:0000256" key="1">
    <source>
        <dbReference type="ARBA" id="ARBA00004245"/>
    </source>
</evidence>
<dbReference type="GO" id="GO:0005856">
    <property type="term" value="C:cytoskeleton"/>
    <property type="evidence" value="ECO:0007669"/>
    <property type="project" value="UniProtKB-SubCell"/>
</dbReference>
<comment type="subcellular location">
    <subcellularLocation>
        <location evidence="1">Cytoplasm</location>
        <location evidence="1">Cytoskeleton</location>
    </subcellularLocation>
</comment>
<dbReference type="Pfam" id="PF02187">
    <property type="entry name" value="GAS2"/>
    <property type="match status" value="1"/>
</dbReference>
<evidence type="ECO:0000313" key="7">
    <source>
        <dbReference type="Proteomes" id="UP001152592"/>
    </source>
</evidence>
<name>A0A9W4NG43_9EURO</name>
<reference evidence="6" key="1">
    <citation type="submission" date="2021-07" db="EMBL/GenBank/DDBJ databases">
        <authorList>
            <person name="Branca A.L. A."/>
        </authorList>
    </citation>
    <scope>NUCLEOTIDE SEQUENCE</scope>
</reference>
<comment type="caution">
    <text evidence="6">The sequence shown here is derived from an EMBL/GenBank/DDBJ whole genome shotgun (WGS) entry which is preliminary data.</text>
</comment>
<feature type="region of interest" description="Disordered" evidence="4">
    <location>
        <begin position="924"/>
        <end position="945"/>
    </location>
</feature>
<feature type="compositionally biased region" description="Basic and acidic residues" evidence="4">
    <location>
        <begin position="654"/>
        <end position="664"/>
    </location>
</feature>
<evidence type="ECO:0000256" key="4">
    <source>
        <dbReference type="SAM" id="MobiDB-lite"/>
    </source>
</evidence>
<gene>
    <name evidence="6" type="ORF">PSALAMII_LOCUS4774</name>
</gene>
<dbReference type="PROSITE" id="PS51460">
    <property type="entry name" value="GAR"/>
    <property type="match status" value="1"/>
</dbReference>
<dbReference type="GO" id="GO:0008017">
    <property type="term" value="F:microtubule binding"/>
    <property type="evidence" value="ECO:0007669"/>
    <property type="project" value="InterPro"/>
</dbReference>
<feature type="compositionally biased region" description="Low complexity" evidence="4">
    <location>
        <begin position="500"/>
        <end position="510"/>
    </location>
</feature>
<feature type="compositionally biased region" description="Polar residues" evidence="4">
    <location>
        <begin position="13"/>
        <end position="24"/>
    </location>
</feature>
<feature type="compositionally biased region" description="Low complexity" evidence="4">
    <location>
        <begin position="1118"/>
        <end position="1137"/>
    </location>
</feature>
<dbReference type="Proteomes" id="UP001152592">
    <property type="component" value="Unassembled WGS sequence"/>
</dbReference>
<feature type="region of interest" description="Disordered" evidence="4">
    <location>
        <begin position="1"/>
        <end position="24"/>
    </location>
</feature>
<feature type="region of interest" description="Disordered" evidence="4">
    <location>
        <begin position="965"/>
        <end position="1007"/>
    </location>
</feature>
<feature type="compositionally biased region" description="Low complexity" evidence="4">
    <location>
        <begin position="704"/>
        <end position="721"/>
    </location>
</feature>
<dbReference type="Gene3D" id="3.30.920.20">
    <property type="entry name" value="Gas2-like domain"/>
    <property type="match status" value="1"/>
</dbReference>
<sequence>MSVRINPRPSIRFSPSHSRQNSSSERIGAIYQQLDPLLSNLSPESTLQALTSTSAVPSNEKAAHDILSQSISQVSPAERALGIRAAVAAQNLDLWHKEVQTWAWANQQDVKVGKGFIPPASSSGVNSADSGFPSPLSSDNYYGSLPSSVVERNEKRIEEIRDGMDDLRVEELKEHVLNAHIPSRSRPSSATSSVSVPPPLSYVQLSDFTAVITATILRALPHLSRLNALLITWDVRLLVLRQIPGLLRELSITRSAIDSCLRTLREPTPDSKRYPDESLNADHIKLESAVVSVGRRMDRILDALEGRPDSLPEQWIDDLEAIESDFAAWVVEAEKYKVHNAWLRSKPESQAETPRAAPVQPTLEKSDDHALAPVPTPAKDETSKELGDEVATAQTIVALPVEESNVTLKSEPSPSPDEDIHPHLSVSTSAEPPLAHKRDDLTPIIVAEDSETPTQSDFPPIISAVSGKPSGLASCSVHSDSDSKENTPPLGFQQTDGSESPSTNTPSTPNALFENLTAVVDRPVDHSVPIKETAQPHIIIAGDMTTAELASDVPQKDLDVSQEAQTPCQPAPHPRSIEFTPEPMGHGADQSPEAHPSRVDAGTETPAPATVSPMCTPKTLDNRLPRIRPSIRGSQIPLASPKSGSNHTPVKPVPQHEENPDHFQKTVRKPLQSPIKLSDSRSVKPGLDKSAPIPRQISHRRRTSTGSVSSLLSDNSSLISSPDAPEPRTASPNEPQELVSSRSKAIGSPSRGVHRLREDRLRRFEQKPDPRAPFPQNRAVSLPLERFINERLELGLARESQTGVKSPLDRPITSSDFPKPPKSLSSSPVQNFSKPISSVPRPSNRRHTLSRGKSSSGLNIQHDAARVTEQHRNAFAQNTARRALEHQAEPKSLRLRKQLTAHPSLESLGVKRQELSYVEEHASELTDFGSRASSPARNHRQPRDHLDEKISSILNSLPGRIHLVDSQHEGDTSSSSSSVDRRVRHRSESPCGPPARSTTPGPSLMLMPAGRRRYSHAYKAEDSCVKLYHLHHGGQSAPTKLFVRTVGEEGQRVMVRVGGGWADLGEYLREYVIHHGRRKVSETPRVEVQGIKTRLSPSYSSPGTLLTPATSTYLTSGRATPSRPPSSLSARPASSLTVHKKRRGSTASDIMGTRAVTTGHINSFTSPPPPVPPLPTSTGRRLSVSSGYSVGDSHSPNAANEVRSTPLGLAGPRPRARYESMSPEGEAWVENVLNKTRRSSSHHPPNFTLGSPPYIDIDDRSEDGHGHSLPKVRSIGDIGSIGTSRRVVLRGLGNRRS</sequence>
<dbReference type="EMBL" id="CAJVPD010000228">
    <property type="protein sequence ID" value="CAG8372334.1"/>
    <property type="molecule type" value="Genomic_DNA"/>
</dbReference>
<feature type="compositionally biased region" description="Basic and acidic residues" evidence="4">
    <location>
        <begin position="378"/>
        <end position="387"/>
    </location>
</feature>
<feature type="compositionally biased region" description="Low complexity" evidence="4">
    <location>
        <begin position="814"/>
        <end position="828"/>
    </location>
</feature>
<feature type="region of interest" description="Disordered" evidence="4">
    <location>
        <begin position="450"/>
        <end position="510"/>
    </location>
</feature>
<evidence type="ECO:0000256" key="3">
    <source>
        <dbReference type="ARBA" id="ARBA00023212"/>
    </source>
</evidence>
<dbReference type="InterPro" id="IPR036534">
    <property type="entry name" value="GAR_dom_sf"/>
</dbReference>
<organism evidence="6 7">
    <name type="scientific">Penicillium salamii</name>
    <dbReference type="NCBI Taxonomy" id="1612424"/>
    <lineage>
        <taxon>Eukaryota</taxon>
        <taxon>Fungi</taxon>
        <taxon>Dikarya</taxon>
        <taxon>Ascomycota</taxon>
        <taxon>Pezizomycotina</taxon>
        <taxon>Eurotiomycetes</taxon>
        <taxon>Eurotiomycetidae</taxon>
        <taxon>Eurotiales</taxon>
        <taxon>Aspergillaceae</taxon>
        <taxon>Penicillium</taxon>
    </lineage>
</organism>